<dbReference type="PANTHER" id="PTHR14949">
    <property type="entry name" value="EGF-LIKE-DOMAIN, MULTIPLE 7, 8"/>
    <property type="match status" value="1"/>
</dbReference>
<gene>
    <name evidence="4" type="ORF">ACJMK2_018158</name>
</gene>
<keyword evidence="5" id="KW-1185">Reference proteome</keyword>
<evidence type="ECO:0000313" key="4">
    <source>
        <dbReference type="EMBL" id="KAL3847236.1"/>
    </source>
</evidence>
<protein>
    <recommendedName>
        <fullName evidence="3">VWFD domain-containing protein</fullName>
    </recommendedName>
</protein>
<reference evidence="4 5" key="1">
    <citation type="submission" date="2024-11" db="EMBL/GenBank/DDBJ databases">
        <title>Chromosome-level genome assembly of the freshwater bivalve Anodonta woodiana.</title>
        <authorList>
            <person name="Chen X."/>
        </authorList>
    </citation>
    <scope>NUCLEOTIDE SEQUENCE [LARGE SCALE GENOMIC DNA]</scope>
    <source>
        <strain evidence="4">MN2024</strain>
        <tissue evidence="4">Gills</tissue>
    </source>
</reference>
<dbReference type="Proteomes" id="UP001634394">
    <property type="component" value="Unassembled WGS sequence"/>
</dbReference>
<dbReference type="EMBL" id="JBJQND010000016">
    <property type="protein sequence ID" value="KAL3847236.1"/>
    <property type="molecule type" value="Genomic_DNA"/>
</dbReference>
<proteinExistence type="predicted"/>
<dbReference type="PROSITE" id="PS00022">
    <property type="entry name" value="EGF_1"/>
    <property type="match status" value="1"/>
</dbReference>
<keyword evidence="1" id="KW-0732">Signal</keyword>
<dbReference type="Gene3D" id="2.60.120.260">
    <property type="entry name" value="Galactose-binding domain-like"/>
    <property type="match status" value="1"/>
</dbReference>
<dbReference type="InterPro" id="IPR000742">
    <property type="entry name" value="EGF"/>
</dbReference>
<name>A0ABD3UCM3_SINWO</name>
<dbReference type="InterPro" id="IPR050969">
    <property type="entry name" value="Dev_Signal_Modulators"/>
</dbReference>
<organism evidence="4 5">
    <name type="scientific">Sinanodonta woodiana</name>
    <name type="common">Chinese pond mussel</name>
    <name type="synonym">Anodonta woodiana</name>
    <dbReference type="NCBI Taxonomy" id="1069815"/>
    <lineage>
        <taxon>Eukaryota</taxon>
        <taxon>Metazoa</taxon>
        <taxon>Spiralia</taxon>
        <taxon>Lophotrochozoa</taxon>
        <taxon>Mollusca</taxon>
        <taxon>Bivalvia</taxon>
        <taxon>Autobranchia</taxon>
        <taxon>Heteroconchia</taxon>
        <taxon>Palaeoheterodonta</taxon>
        <taxon>Unionida</taxon>
        <taxon>Unionoidea</taxon>
        <taxon>Unionidae</taxon>
        <taxon>Unioninae</taxon>
        <taxon>Sinanodonta</taxon>
    </lineage>
</organism>
<dbReference type="PROSITE" id="PS01186">
    <property type="entry name" value="EGF_2"/>
    <property type="match status" value="1"/>
</dbReference>
<evidence type="ECO:0000256" key="2">
    <source>
        <dbReference type="ARBA" id="ARBA00023157"/>
    </source>
</evidence>
<evidence type="ECO:0000256" key="1">
    <source>
        <dbReference type="ARBA" id="ARBA00022729"/>
    </source>
</evidence>
<dbReference type="InterPro" id="IPR001846">
    <property type="entry name" value="VWF_type-D"/>
</dbReference>
<evidence type="ECO:0000313" key="5">
    <source>
        <dbReference type="Proteomes" id="UP001634394"/>
    </source>
</evidence>
<dbReference type="Pfam" id="PF23106">
    <property type="entry name" value="EGF_Teneurin"/>
    <property type="match status" value="1"/>
</dbReference>
<dbReference type="Pfam" id="PF23283">
    <property type="entry name" value="D8C_UMOD"/>
    <property type="match status" value="1"/>
</dbReference>
<dbReference type="PROSITE" id="PS51233">
    <property type="entry name" value="VWFD"/>
    <property type="match status" value="1"/>
</dbReference>
<evidence type="ECO:0000259" key="3">
    <source>
        <dbReference type="PROSITE" id="PS51233"/>
    </source>
</evidence>
<dbReference type="PANTHER" id="PTHR14949:SF51">
    <property type="entry name" value="VON WILLEBRAND FACTOR D AND EGF DOMAIN-CONTAINING PROTEIN"/>
    <property type="match status" value="1"/>
</dbReference>
<dbReference type="InterPro" id="IPR058727">
    <property type="entry name" value="Helical_Vwde"/>
</dbReference>
<dbReference type="AlphaFoldDB" id="A0ABD3UCM3"/>
<dbReference type="Pfam" id="PF26129">
    <property type="entry name" value="Vwde"/>
    <property type="match status" value="1"/>
</dbReference>
<dbReference type="InterPro" id="IPR057774">
    <property type="entry name" value="D8C_UMOD/GP2/OIT3-like"/>
</dbReference>
<comment type="caution">
    <text evidence="4">The sequence shown here is derived from an EMBL/GenBank/DDBJ whole genome shotgun (WGS) entry which is preliminary data.</text>
</comment>
<accession>A0ABD3UCM3</accession>
<sequence>MPEKCIDRYHCGTHDPVWFMGKHPTKQGEETMGKACANTGFGANCCGYEIGAISVRHCGAFFVYRLLRIQGCSFAYCAASYPPMTGNPILSGPITSGLCPDGQRYTDFFFTCTVGYLNSMDSNVAFDIEFLIDGKPSGIEKHISSLQRDATIYAIDLHIFRGHEFDPGRLELDEKNRSPTELKVVSTIPIACKNCSDRAMDCCYEMDLYSYNVTSACHVKLCYTDWNDATKSAVTTTHVEADKDFFNSDKTGYIKPVPFRSEEVNSILSDNYTPLPVQVGTKNSPAAVCFCHGEPHCLTFDRNNAGMAHTTWTDAGFYDMYHVGMFTMVQTKATPSYIPEFQVQIQTQTCWNVACICGVVARERTDVVSFNTCDLKFGSNTISEKILFPDQFSNLTIVQESGKSYMIYFPSGRWVKVDKNDANMTRVEVQVLSDDANNVEGLCGEYSGHPDRLGKTQNGNPIPFARIPDSFIESNRIMVGSSMYEQSYINYSTPPNSTRLCDCTGDDKGWHIDCNPIKGQIQQSSTFNTRLPNNRNITKALLARSKVHNHSAGSYPFQQHFHDTAFVPITPTWPTKGGLYEADARRKCQDAVNGVDTLVQCKSVANIDFGALIETCVEDIKVTSDVTFASRLTHVAMSMCVEAVVKNPILFHLGKSPQLDFLRNRPCPGDCTGHGTCTHGNCSCNFGFDGTDCSVDTTKSPIINRVDSQNPCDIQQSRCGLLYLSISNFIHSDNSLCHLRELKFSNGAFVETGYGFSTDAGYVTQTDVGCRTPQGDDIQGKSIVAYSVNVTSDGTLYSPSKTIVIYDSTCMTCDANLNCVIKPQACMIDGKCRAANEAKPSDQTYMCDPHTNNTEWTHRGMGVNYCHHHLHWCHDICQNISSDRRRYASNNVRIYRLIDVAML</sequence>
<feature type="domain" description="VWFD" evidence="3">
    <location>
        <begin position="287"/>
        <end position="483"/>
    </location>
</feature>
<keyword evidence="2" id="KW-1015">Disulfide bond</keyword>